<protein>
    <submittedName>
        <fullName evidence="1">Uncharacterized protein</fullName>
    </submittedName>
</protein>
<organism evidence="1 2">
    <name type="scientific">Gossypium lobatum</name>
    <dbReference type="NCBI Taxonomy" id="34289"/>
    <lineage>
        <taxon>Eukaryota</taxon>
        <taxon>Viridiplantae</taxon>
        <taxon>Streptophyta</taxon>
        <taxon>Embryophyta</taxon>
        <taxon>Tracheophyta</taxon>
        <taxon>Spermatophyta</taxon>
        <taxon>Magnoliopsida</taxon>
        <taxon>eudicotyledons</taxon>
        <taxon>Gunneridae</taxon>
        <taxon>Pentapetalae</taxon>
        <taxon>rosids</taxon>
        <taxon>malvids</taxon>
        <taxon>Malvales</taxon>
        <taxon>Malvaceae</taxon>
        <taxon>Malvoideae</taxon>
        <taxon>Gossypium</taxon>
    </lineage>
</organism>
<evidence type="ECO:0000313" key="1">
    <source>
        <dbReference type="EMBL" id="MBA0562944.1"/>
    </source>
</evidence>
<gene>
    <name evidence="1" type="ORF">Golob_007962</name>
</gene>
<evidence type="ECO:0000313" key="2">
    <source>
        <dbReference type="Proteomes" id="UP000593572"/>
    </source>
</evidence>
<dbReference type="AlphaFoldDB" id="A0A7J8ME11"/>
<name>A0A7J8ME11_9ROSI</name>
<reference evidence="1 2" key="1">
    <citation type="journal article" date="2019" name="Genome Biol. Evol.">
        <title>Insights into the evolution of the New World diploid cottons (Gossypium, subgenus Houzingenia) based on genome sequencing.</title>
        <authorList>
            <person name="Grover C.E."/>
            <person name="Arick M.A. 2nd"/>
            <person name="Thrash A."/>
            <person name="Conover J.L."/>
            <person name="Sanders W.S."/>
            <person name="Peterson D.G."/>
            <person name="Frelichowski J.E."/>
            <person name="Scheffler J.A."/>
            <person name="Scheffler B.E."/>
            <person name="Wendel J.F."/>
        </authorList>
    </citation>
    <scope>NUCLEOTIDE SEQUENCE [LARGE SCALE GENOMIC DNA]</scope>
    <source>
        <strain evidence="1">157</strain>
        <tissue evidence="1">Leaf</tissue>
    </source>
</reference>
<comment type="caution">
    <text evidence="1">The sequence shown here is derived from an EMBL/GenBank/DDBJ whole genome shotgun (WGS) entry which is preliminary data.</text>
</comment>
<dbReference type="Proteomes" id="UP000593572">
    <property type="component" value="Unassembled WGS sequence"/>
</dbReference>
<dbReference type="EMBL" id="JABEZX010000008">
    <property type="protein sequence ID" value="MBA0562944.1"/>
    <property type="molecule type" value="Genomic_DNA"/>
</dbReference>
<proteinExistence type="predicted"/>
<accession>A0A7J8ME11</accession>
<sequence>MEDEFTGLTLNEEEEAILQIQPFSIPEKEEGVFHLVGYFLTASVIHFSAMKSNMANLWHP</sequence>
<feature type="non-terminal residue" evidence="1">
    <location>
        <position position="60"/>
    </location>
</feature>
<keyword evidence="2" id="KW-1185">Reference proteome</keyword>